<gene>
    <name evidence="3" type="ordered locus">Trad_2179</name>
</gene>
<sequence>MLYTLTLLLLLTVLAGVIAYAGDLLGAAVGRRRLSLFGWRPKRTGQAVGIAAGVLIMLLTLGVLSLAFRDAASVLLRAQSIGRELAELREQRSALAAEVARLEADLRSGQEELERAQEVISTAERQRDTAREARDAALRDAIRLRQESSELRAEVAELQARAAQLAAQQEQLEQQNALLQQDNAGLRLSNEGLSQQNELLSAQNREFEDTLNNLQNQVVTLQNELQALRVESEQRAQFLRDTVAQLEAASGGELTYRNGEIVYAGVISETDEVEILGALNRFVESARQEVTRRGASDIELRADQLDGLTRAIAASPGDDLVVLVASGNFVAPAPIAVYVEAYPNLQLLARGQLVATRQLHLGTPEAPLSRDALRAELARLSLESLNRLRRVGLFEQVRPSPSDADFDRFSAWLSRLSGPVVIGTVAKEPVFVAGPAELEFVILR</sequence>
<dbReference type="HOGENOM" id="CLU_033222_1_0_0"/>
<dbReference type="STRING" id="649638.Trad_2179"/>
<dbReference type="eggNOG" id="COG4372">
    <property type="taxonomic scope" value="Bacteria"/>
</dbReference>
<accession>D7CRW3</accession>
<proteinExistence type="predicted"/>
<keyword evidence="1" id="KW-0175">Coiled coil</keyword>
<dbReference type="KEGG" id="tra:Trad_2179"/>
<organism evidence="3 4">
    <name type="scientific">Truepera radiovictrix (strain DSM 17093 / CIP 108686 / LMG 22925 / RQ-24)</name>
    <dbReference type="NCBI Taxonomy" id="649638"/>
    <lineage>
        <taxon>Bacteria</taxon>
        <taxon>Thermotogati</taxon>
        <taxon>Deinococcota</taxon>
        <taxon>Deinococci</taxon>
        <taxon>Trueperales</taxon>
        <taxon>Trueperaceae</taxon>
        <taxon>Truepera</taxon>
    </lineage>
</organism>
<dbReference type="RefSeq" id="WP_013178655.1">
    <property type="nucleotide sequence ID" value="NC_014221.1"/>
</dbReference>
<keyword evidence="2" id="KW-1133">Transmembrane helix</keyword>
<dbReference type="Pfam" id="PF11283">
    <property type="entry name" value="DUF3084"/>
    <property type="match status" value="1"/>
</dbReference>
<protein>
    <submittedName>
        <fullName evidence="3">Uncharacterized protein with the myosin-like domain protein</fullName>
    </submittedName>
</protein>
<name>D7CRW3_TRURR</name>
<dbReference type="EMBL" id="CP002049">
    <property type="protein sequence ID" value="ADI15291.1"/>
    <property type="molecule type" value="Genomic_DNA"/>
</dbReference>
<reference evidence="4" key="1">
    <citation type="submission" date="2010-05" db="EMBL/GenBank/DDBJ databases">
        <title>The complete genome of Truepera radiovictris DSM 17093.</title>
        <authorList>
            <consortium name="US DOE Joint Genome Institute (JGI-PGF)"/>
            <person name="Lucas S."/>
            <person name="Copeland A."/>
            <person name="Lapidus A."/>
            <person name="Glavina del Rio T."/>
            <person name="Dalin E."/>
            <person name="Tice H."/>
            <person name="Bruce D."/>
            <person name="Goodwin L."/>
            <person name="Pitluck S."/>
            <person name="Kyrpides N."/>
            <person name="Mavromatis K."/>
            <person name="Ovchinnikova G."/>
            <person name="Munk A.C."/>
            <person name="Detter J.C."/>
            <person name="Han C."/>
            <person name="Tapia R."/>
            <person name="Land M."/>
            <person name="Hauser L."/>
            <person name="Markowitz V."/>
            <person name="Cheng J.-F."/>
            <person name="Hugenholtz P."/>
            <person name="Woyke T."/>
            <person name="Wu D."/>
            <person name="Tindall B."/>
            <person name="Pomrenke H.G."/>
            <person name="Brambilla E."/>
            <person name="Klenk H.-P."/>
            <person name="Eisen J.A."/>
        </authorList>
    </citation>
    <scope>NUCLEOTIDE SEQUENCE [LARGE SCALE GENOMIC DNA]</scope>
    <source>
        <strain evidence="4">DSM 17093 / CIP 108686 / LMG 22925 / RQ-24</strain>
    </source>
</reference>
<feature type="coiled-coil region" evidence="1">
    <location>
        <begin position="78"/>
        <end position="249"/>
    </location>
</feature>
<evidence type="ECO:0000313" key="4">
    <source>
        <dbReference type="Proteomes" id="UP000000379"/>
    </source>
</evidence>
<dbReference type="AlphaFoldDB" id="D7CRW3"/>
<reference evidence="3 4" key="2">
    <citation type="journal article" date="2011" name="Stand. Genomic Sci.">
        <title>Complete genome sequence of Truepera radiovictrix type strain (RQ-24).</title>
        <authorList>
            <person name="Ivanova N."/>
            <person name="Rohde C."/>
            <person name="Munk C."/>
            <person name="Nolan M."/>
            <person name="Lucas S."/>
            <person name="Del Rio T.G."/>
            <person name="Tice H."/>
            <person name="Deshpande S."/>
            <person name="Cheng J.F."/>
            <person name="Tapia R."/>
            <person name="Han C."/>
            <person name="Goodwin L."/>
            <person name="Pitluck S."/>
            <person name="Liolios K."/>
            <person name="Mavromatis K."/>
            <person name="Mikhailova N."/>
            <person name="Pati A."/>
            <person name="Chen A."/>
            <person name="Palaniappan K."/>
            <person name="Land M."/>
            <person name="Hauser L."/>
            <person name="Chang Y.J."/>
            <person name="Jeffries C.D."/>
            <person name="Brambilla E."/>
            <person name="Rohde M."/>
            <person name="Goker M."/>
            <person name="Tindall B.J."/>
            <person name="Woyke T."/>
            <person name="Bristow J."/>
            <person name="Eisen J.A."/>
            <person name="Markowitz V."/>
            <person name="Hugenholtz P."/>
            <person name="Kyrpides N.C."/>
            <person name="Klenk H.P."/>
            <person name="Lapidus A."/>
        </authorList>
    </citation>
    <scope>NUCLEOTIDE SEQUENCE [LARGE SCALE GENOMIC DNA]</scope>
    <source>
        <strain evidence="4">DSM 17093 / CIP 108686 / LMG 22925 / RQ-24</strain>
    </source>
</reference>
<dbReference type="Proteomes" id="UP000000379">
    <property type="component" value="Chromosome"/>
</dbReference>
<evidence type="ECO:0000256" key="1">
    <source>
        <dbReference type="SAM" id="Coils"/>
    </source>
</evidence>
<keyword evidence="2" id="KW-0812">Transmembrane</keyword>
<evidence type="ECO:0000313" key="3">
    <source>
        <dbReference type="EMBL" id="ADI15291.1"/>
    </source>
</evidence>
<evidence type="ECO:0000256" key="2">
    <source>
        <dbReference type="SAM" id="Phobius"/>
    </source>
</evidence>
<keyword evidence="4" id="KW-1185">Reference proteome</keyword>
<dbReference type="InterPro" id="IPR021435">
    <property type="entry name" value="DUF3084"/>
</dbReference>
<keyword evidence="2" id="KW-0472">Membrane</keyword>
<dbReference type="OrthoDB" id="9812848at2"/>
<feature type="transmembrane region" description="Helical" evidence="2">
    <location>
        <begin position="45"/>
        <end position="68"/>
    </location>
</feature>